<proteinExistence type="predicted"/>
<dbReference type="AlphaFoldDB" id="A0AAU7NTX3"/>
<evidence type="ECO:0000313" key="2">
    <source>
        <dbReference type="Proteomes" id="UP001225378"/>
    </source>
</evidence>
<dbReference type="EMBL" id="CP157743">
    <property type="protein sequence ID" value="XBS20390.1"/>
    <property type="molecule type" value="Genomic_DNA"/>
</dbReference>
<keyword evidence="2" id="KW-1185">Reference proteome</keyword>
<reference evidence="1 2" key="1">
    <citation type="journal article" date="2024" name="Microbiology">
        <title>Methylomarinum rosea sp. nov., a novel halophilic methanotrophic bacterium from the hypersaline Lake Elton.</title>
        <authorList>
            <person name="Suleimanov R.Z."/>
            <person name="Oshkin I.Y."/>
            <person name="Danilova O.V."/>
            <person name="Suzina N.E."/>
            <person name="Dedysh S.N."/>
        </authorList>
    </citation>
    <scope>NUCLEOTIDE SEQUENCE [LARGE SCALE GENOMIC DNA]</scope>
    <source>
        <strain evidence="1 2">Ch1-1</strain>
    </source>
</reference>
<organism evidence="1 2">
    <name type="scientific">Methylomarinum roseum</name>
    <dbReference type="NCBI Taxonomy" id="3067653"/>
    <lineage>
        <taxon>Bacteria</taxon>
        <taxon>Pseudomonadati</taxon>
        <taxon>Pseudomonadota</taxon>
        <taxon>Gammaproteobacteria</taxon>
        <taxon>Methylococcales</taxon>
        <taxon>Methylococcaceae</taxon>
        <taxon>Methylomarinum</taxon>
    </lineage>
</organism>
<accession>A0AAU7NTX3</accession>
<dbReference type="RefSeq" id="WP_305906838.1">
    <property type="nucleotide sequence ID" value="NZ_CP157743.1"/>
</dbReference>
<gene>
    <name evidence="1" type="ORF">Q9L42_018890</name>
</gene>
<name>A0AAU7NTX3_9GAMM</name>
<dbReference type="KEGG" id="mech:Q9L42_018890"/>
<dbReference type="InterPro" id="IPR054196">
    <property type="entry name" value="DUF6901"/>
</dbReference>
<dbReference type="Proteomes" id="UP001225378">
    <property type="component" value="Chromosome"/>
</dbReference>
<evidence type="ECO:0000313" key="1">
    <source>
        <dbReference type="EMBL" id="XBS20390.1"/>
    </source>
</evidence>
<dbReference type="Pfam" id="PF21842">
    <property type="entry name" value="DUF6901"/>
    <property type="match status" value="1"/>
</dbReference>
<sequence>MDINTDDTPLNYCYQFKLPDQTLSQIDIKIDRRTIALIPREEAGLPDWVKLDFEQCPNCPLKAKETPYCPVARNLMPLIDLCSSLASYTEMDVCIIAPDRVINARTTAQRAVSSVLGLIMATSACPHTAYLKPMARFHVPLSGEEEAIYRTTSMYLLAQYFKSKKGLSHDYDIAGLTEIYDNLKTVNRAMARRLKAAISQDAAVNAVILLDLLSQAVTWSIEDGLEEIAYLFKSYTAEST</sequence>
<protein>
    <submittedName>
        <fullName evidence="1">Uncharacterized protein</fullName>
    </submittedName>
</protein>